<dbReference type="InParanoid" id="Q0EWY2"/>
<dbReference type="EMBL" id="AATS01000017">
    <property type="protein sequence ID" value="EAU53775.1"/>
    <property type="molecule type" value="Genomic_DNA"/>
</dbReference>
<reference evidence="1 2" key="1">
    <citation type="submission" date="2006-09" db="EMBL/GenBank/DDBJ databases">
        <authorList>
            <person name="Emerson D."/>
            <person name="Ferriera S."/>
            <person name="Johnson J."/>
            <person name="Kravitz S."/>
            <person name="Halpern A."/>
            <person name="Remington K."/>
            <person name="Beeson K."/>
            <person name="Tran B."/>
            <person name="Rogers Y.-H."/>
            <person name="Friedman R."/>
            <person name="Venter J.C."/>
        </authorList>
    </citation>
    <scope>NUCLEOTIDE SEQUENCE [LARGE SCALE GENOMIC DNA]</scope>
    <source>
        <strain evidence="1 2">PV-1</strain>
    </source>
</reference>
<dbReference type="Proteomes" id="UP000005297">
    <property type="component" value="Unassembled WGS sequence"/>
</dbReference>
<proteinExistence type="predicted"/>
<evidence type="ECO:0000313" key="1">
    <source>
        <dbReference type="EMBL" id="EAU53775.1"/>
    </source>
</evidence>
<comment type="caution">
    <text evidence="1">The sequence shown here is derived from an EMBL/GenBank/DDBJ whole genome shotgun (WGS) entry which is preliminary data.</text>
</comment>
<dbReference type="AlphaFoldDB" id="Q0EWY2"/>
<gene>
    <name evidence="1" type="ORF">SPV1_10094</name>
</gene>
<sequence>MEVGNMLKWDQLHENLEKAAESHQQLASRFNRFAMFVDDQLLPNTFHIKGISVVMHLDHGFFVTTFAGRTLHFVFSSSATESGALIGNIRCYLKSEFPEPGCVEIGGLNFTGSGQTNLFEPENKAPITIDNDLQSLYVVLHFIQVALSKA</sequence>
<protein>
    <submittedName>
        <fullName evidence="1">Uncharacterized protein</fullName>
    </submittedName>
</protein>
<dbReference type="STRING" id="314344.AL013_07250"/>
<name>Q0EWY2_9PROT</name>
<evidence type="ECO:0000313" key="2">
    <source>
        <dbReference type="Proteomes" id="UP000005297"/>
    </source>
</evidence>
<dbReference type="HOGENOM" id="CLU_1738312_0_0_0"/>
<accession>Q0EWY2</accession>
<organism evidence="1 2">
    <name type="scientific">Mariprofundus ferrooxydans PV-1</name>
    <dbReference type="NCBI Taxonomy" id="314345"/>
    <lineage>
        <taxon>Bacteria</taxon>
        <taxon>Pseudomonadati</taxon>
        <taxon>Pseudomonadota</taxon>
        <taxon>Candidatius Mariprofundia</taxon>
        <taxon>Mariprofundales</taxon>
        <taxon>Mariprofundaceae</taxon>
        <taxon>Mariprofundus</taxon>
    </lineage>
</organism>
<keyword evidence="2" id="KW-1185">Reference proteome</keyword>